<proteinExistence type="predicted"/>
<gene>
    <name evidence="1" type="ORF">Tco_1006951</name>
</gene>
<comment type="caution">
    <text evidence="1">The sequence shown here is derived from an EMBL/GenBank/DDBJ whole genome shotgun (WGS) entry which is preliminary data.</text>
</comment>
<evidence type="ECO:0000313" key="1">
    <source>
        <dbReference type="EMBL" id="GJT63418.1"/>
    </source>
</evidence>
<evidence type="ECO:0000313" key="2">
    <source>
        <dbReference type="Proteomes" id="UP001151760"/>
    </source>
</evidence>
<dbReference type="EMBL" id="BQNB010017459">
    <property type="protein sequence ID" value="GJT63418.1"/>
    <property type="molecule type" value="Genomic_DNA"/>
</dbReference>
<protein>
    <submittedName>
        <fullName evidence="1">Uncharacterized protein</fullName>
    </submittedName>
</protein>
<reference evidence="1" key="2">
    <citation type="submission" date="2022-01" db="EMBL/GenBank/DDBJ databases">
        <authorList>
            <person name="Yamashiro T."/>
            <person name="Shiraishi A."/>
            <person name="Satake H."/>
            <person name="Nakayama K."/>
        </authorList>
    </citation>
    <scope>NUCLEOTIDE SEQUENCE</scope>
</reference>
<name>A0ABQ5FJB9_9ASTR</name>
<sequence length="109" mass="11749">MGSTDVRKAYSEIRACYGVGCVWKTGLFKSTDYILQTDSEETSGIDVTSDGASGSTGVEEGEPVVIPGMFRYPLALVESLTPVRGNHTLVRKLCLKSEAGVFMFSMDAE</sequence>
<organism evidence="1 2">
    <name type="scientific">Tanacetum coccineum</name>
    <dbReference type="NCBI Taxonomy" id="301880"/>
    <lineage>
        <taxon>Eukaryota</taxon>
        <taxon>Viridiplantae</taxon>
        <taxon>Streptophyta</taxon>
        <taxon>Embryophyta</taxon>
        <taxon>Tracheophyta</taxon>
        <taxon>Spermatophyta</taxon>
        <taxon>Magnoliopsida</taxon>
        <taxon>eudicotyledons</taxon>
        <taxon>Gunneridae</taxon>
        <taxon>Pentapetalae</taxon>
        <taxon>asterids</taxon>
        <taxon>campanulids</taxon>
        <taxon>Asterales</taxon>
        <taxon>Asteraceae</taxon>
        <taxon>Asteroideae</taxon>
        <taxon>Anthemideae</taxon>
        <taxon>Anthemidinae</taxon>
        <taxon>Tanacetum</taxon>
    </lineage>
</organism>
<keyword evidence="2" id="KW-1185">Reference proteome</keyword>
<accession>A0ABQ5FJB9</accession>
<dbReference type="Proteomes" id="UP001151760">
    <property type="component" value="Unassembled WGS sequence"/>
</dbReference>
<reference evidence="1" key="1">
    <citation type="journal article" date="2022" name="Int. J. Mol. Sci.">
        <title>Draft Genome of Tanacetum Coccineum: Genomic Comparison of Closely Related Tanacetum-Family Plants.</title>
        <authorList>
            <person name="Yamashiro T."/>
            <person name="Shiraishi A."/>
            <person name="Nakayama K."/>
            <person name="Satake H."/>
        </authorList>
    </citation>
    <scope>NUCLEOTIDE SEQUENCE</scope>
</reference>